<dbReference type="SUPFAM" id="SSF56935">
    <property type="entry name" value="Porins"/>
    <property type="match status" value="1"/>
</dbReference>
<evidence type="ECO:0000259" key="13">
    <source>
        <dbReference type="Pfam" id="PF07715"/>
    </source>
</evidence>
<sequence>MNKSIIMRSLYSLPLASLAMALPMQAMAQDESADEEQPRNVIIVTAQFREQALQDTPLAITAVTAEELQARSQTDLATIADSAPNVQIRPQTAAFGPSVTASIRGIGQNDFNPAYEPGVGIYIDDIYYPSLTGAIFDTLDLDRVEILRGPQGTLSGRNSIGGAVKMYSRMPSGDTGGFVEAGYGSRDRVTLRAAAEFPLTDTLFARISGVSKRQDGYVDQLDFG</sequence>
<evidence type="ECO:0000256" key="3">
    <source>
        <dbReference type="ARBA" id="ARBA00022452"/>
    </source>
</evidence>
<dbReference type="PANTHER" id="PTHR32552">
    <property type="entry name" value="FERRICHROME IRON RECEPTOR-RELATED"/>
    <property type="match status" value="1"/>
</dbReference>
<keyword evidence="6" id="KW-0408">Iron</keyword>
<comment type="caution">
    <text evidence="14">The sequence shown here is derived from an EMBL/GenBank/DDBJ whole genome shotgun (WGS) entry which is preliminary data.</text>
</comment>
<keyword evidence="8" id="KW-0798">TonB box</keyword>
<comment type="similarity">
    <text evidence="11">Belongs to the TonB-dependent receptor family.</text>
</comment>
<dbReference type="InterPro" id="IPR036942">
    <property type="entry name" value="Beta-barrel_TonB_sf"/>
</dbReference>
<dbReference type="EMBL" id="JBBYHV010000001">
    <property type="protein sequence ID" value="MEL1249044.1"/>
    <property type="molecule type" value="Genomic_DNA"/>
</dbReference>
<protein>
    <submittedName>
        <fullName evidence="14">TonB-dependent receptor plug domain-containing protein</fullName>
    </submittedName>
</protein>
<keyword evidence="12" id="KW-0732">Signal</keyword>
<evidence type="ECO:0000256" key="6">
    <source>
        <dbReference type="ARBA" id="ARBA00023004"/>
    </source>
</evidence>
<dbReference type="RefSeq" id="WP_341671586.1">
    <property type="nucleotide sequence ID" value="NZ_JBBYHV010000001.1"/>
</dbReference>
<gene>
    <name evidence="14" type="ORF">AAEO60_00005</name>
</gene>
<evidence type="ECO:0000256" key="5">
    <source>
        <dbReference type="ARBA" id="ARBA00022692"/>
    </source>
</evidence>
<reference evidence="14 15" key="1">
    <citation type="submission" date="2024-04" db="EMBL/GenBank/DDBJ databases">
        <title>Aurantiacibacter sp. DGU6 16S ribosomal RNA gene Genome sequencing and assembly.</title>
        <authorList>
            <person name="Park S."/>
        </authorList>
    </citation>
    <scope>NUCLEOTIDE SEQUENCE [LARGE SCALE GENOMIC DNA]</scope>
    <source>
        <strain evidence="14 15">DGU6</strain>
    </source>
</reference>
<evidence type="ECO:0000256" key="4">
    <source>
        <dbReference type="ARBA" id="ARBA00022496"/>
    </source>
</evidence>
<evidence type="ECO:0000256" key="7">
    <source>
        <dbReference type="ARBA" id="ARBA00023065"/>
    </source>
</evidence>
<dbReference type="InterPro" id="IPR012910">
    <property type="entry name" value="Plug_dom"/>
</dbReference>
<feature type="signal peptide" evidence="12">
    <location>
        <begin position="1"/>
        <end position="28"/>
    </location>
</feature>
<dbReference type="PANTHER" id="PTHR32552:SF81">
    <property type="entry name" value="TONB-DEPENDENT OUTER MEMBRANE RECEPTOR"/>
    <property type="match status" value="1"/>
</dbReference>
<evidence type="ECO:0000256" key="2">
    <source>
        <dbReference type="ARBA" id="ARBA00022448"/>
    </source>
</evidence>
<keyword evidence="10 11" id="KW-0998">Cell outer membrane</keyword>
<feature type="non-terminal residue" evidence="14">
    <location>
        <position position="224"/>
    </location>
</feature>
<keyword evidence="5 11" id="KW-0812">Transmembrane</keyword>
<keyword evidence="15" id="KW-1185">Reference proteome</keyword>
<evidence type="ECO:0000313" key="15">
    <source>
        <dbReference type="Proteomes" id="UP001497045"/>
    </source>
</evidence>
<feature type="domain" description="TonB-dependent receptor plug" evidence="13">
    <location>
        <begin position="53"/>
        <end position="163"/>
    </location>
</feature>
<dbReference type="PROSITE" id="PS52016">
    <property type="entry name" value="TONB_DEPENDENT_REC_3"/>
    <property type="match status" value="1"/>
</dbReference>
<comment type="subcellular location">
    <subcellularLocation>
        <location evidence="1 11">Cell outer membrane</location>
        <topology evidence="1 11">Multi-pass membrane protein</topology>
    </subcellularLocation>
</comment>
<dbReference type="Pfam" id="PF07715">
    <property type="entry name" value="Plug"/>
    <property type="match status" value="1"/>
</dbReference>
<keyword evidence="4" id="KW-0410">Iron transport</keyword>
<keyword evidence="2 11" id="KW-0813">Transport</keyword>
<evidence type="ECO:0000256" key="1">
    <source>
        <dbReference type="ARBA" id="ARBA00004571"/>
    </source>
</evidence>
<keyword evidence="7" id="KW-0406">Ion transport</keyword>
<evidence type="ECO:0000256" key="8">
    <source>
        <dbReference type="ARBA" id="ARBA00023077"/>
    </source>
</evidence>
<keyword evidence="3 11" id="KW-1134">Transmembrane beta strand</keyword>
<name>A0ABU9I9F7_9SPHN</name>
<proteinExistence type="inferred from homology"/>
<dbReference type="InterPro" id="IPR039426">
    <property type="entry name" value="TonB-dep_rcpt-like"/>
</dbReference>
<evidence type="ECO:0000256" key="10">
    <source>
        <dbReference type="ARBA" id="ARBA00023237"/>
    </source>
</evidence>
<organism evidence="14 15">
    <name type="scientific">Aurantiacibacter gilvus</name>
    <dbReference type="NCBI Taxonomy" id="3139141"/>
    <lineage>
        <taxon>Bacteria</taxon>
        <taxon>Pseudomonadati</taxon>
        <taxon>Pseudomonadota</taxon>
        <taxon>Alphaproteobacteria</taxon>
        <taxon>Sphingomonadales</taxon>
        <taxon>Erythrobacteraceae</taxon>
        <taxon>Aurantiacibacter</taxon>
    </lineage>
</organism>
<accession>A0ABU9I9F7</accession>
<keyword evidence="9 11" id="KW-0472">Membrane</keyword>
<evidence type="ECO:0000256" key="9">
    <source>
        <dbReference type="ARBA" id="ARBA00023136"/>
    </source>
</evidence>
<keyword evidence="14" id="KW-0675">Receptor</keyword>
<evidence type="ECO:0000256" key="11">
    <source>
        <dbReference type="PROSITE-ProRule" id="PRU01360"/>
    </source>
</evidence>
<dbReference type="Proteomes" id="UP001497045">
    <property type="component" value="Unassembled WGS sequence"/>
</dbReference>
<feature type="chain" id="PRO_5047103402" evidence="12">
    <location>
        <begin position="29"/>
        <end position="224"/>
    </location>
</feature>
<evidence type="ECO:0000313" key="14">
    <source>
        <dbReference type="EMBL" id="MEL1249044.1"/>
    </source>
</evidence>
<evidence type="ECO:0000256" key="12">
    <source>
        <dbReference type="SAM" id="SignalP"/>
    </source>
</evidence>
<dbReference type="Gene3D" id="2.40.170.20">
    <property type="entry name" value="TonB-dependent receptor, beta-barrel domain"/>
    <property type="match status" value="1"/>
</dbReference>